<feature type="region of interest" description="Disordered" evidence="3">
    <location>
        <begin position="68"/>
        <end position="116"/>
    </location>
</feature>
<keyword evidence="4" id="KW-1133">Transmembrane helix</keyword>
<dbReference type="AlphaFoldDB" id="A0AAE4B083"/>
<keyword evidence="4" id="KW-0472">Membrane</keyword>
<evidence type="ECO:0000259" key="5">
    <source>
        <dbReference type="Pfam" id="PF13490"/>
    </source>
</evidence>
<dbReference type="Pfam" id="PF13490">
    <property type="entry name" value="zf-HC2"/>
    <property type="match status" value="1"/>
</dbReference>
<keyword evidence="4" id="KW-0812">Transmembrane</keyword>
<proteinExistence type="predicted"/>
<dbReference type="RefSeq" id="WP_307245654.1">
    <property type="nucleotide sequence ID" value="NZ_JAUSUZ010000001.1"/>
</dbReference>
<keyword evidence="7" id="KW-1185">Reference proteome</keyword>
<evidence type="ECO:0000256" key="2">
    <source>
        <dbReference type="ARBA" id="ARBA00023163"/>
    </source>
</evidence>
<dbReference type="InterPro" id="IPR041916">
    <property type="entry name" value="Anti_sigma_zinc_sf"/>
</dbReference>
<accession>A0AAE4B083</accession>
<sequence>MGDDRDEAMAERANLALYLLGALPEDERADFERHLAGCDRCLAEALDLGPSTSGLGQFSDDDIHEFLTSVGNDDTSIPEPEPPAPVVATAPLPRSRPGRPVAPARPADNRPGRAPGRRRRLAILGVAAALILAISGVSFALLRDDGGAGDANLVATAEASSASVSFSVTVTDTPVEGLTARATVTGLQAGERYRLYAVTRDNTTVVIRDFTGEAGSQDVNGRLTVPVDQIAFFSVQVTDGRTVVVAPLPTGTSSPR</sequence>
<organism evidence="6 7">
    <name type="scientific">Catenuloplanes indicus</name>
    <dbReference type="NCBI Taxonomy" id="137267"/>
    <lineage>
        <taxon>Bacteria</taxon>
        <taxon>Bacillati</taxon>
        <taxon>Actinomycetota</taxon>
        <taxon>Actinomycetes</taxon>
        <taxon>Micromonosporales</taxon>
        <taxon>Micromonosporaceae</taxon>
        <taxon>Catenuloplanes</taxon>
    </lineage>
</organism>
<evidence type="ECO:0000313" key="6">
    <source>
        <dbReference type="EMBL" id="MDQ0370005.1"/>
    </source>
</evidence>
<evidence type="ECO:0000256" key="1">
    <source>
        <dbReference type="ARBA" id="ARBA00023015"/>
    </source>
</evidence>
<evidence type="ECO:0000256" key="3">
    <source>
        <dbReference type="SAM" id="MobiDB-lite"/>
    </source>
</evidence>
<dbReference type="InterPro" id="IPR027383">
    <property type="entry name" value="Znf_put"/>
</dbReference>
<keyword evidence="1" id="KW-0805">Transcription regulation</keyword>
<protein>
    <recommendedName>
        <fullName evidence="5">Putative zinc-finger domain-containing protein</fullName>
    </recommendedName>
</protein>
<evidence type="ECO:0000256" key="4">
    <source>
        <dbReference type="SAM" id="Phobius"/>
    </source>
</evidence>
<name>A0AAE4B083_9ACTN</name>
<feature type="compositionally biased region" description="Low complexity" evidence="3">
    <location>
        <begin position="86"/>
        <end position="106"/>
    </location>
</feature>
<gene>
    <name evidence="6" type="ORF">J2S42_006674</name>
</gene>
<feature type="transmembrane region" description="Helical" evidence="4">
    <location>
        <begin position="121"/>
        <end position="142"/>
    </location>
</feature>
<dbReference type="EMBL" id="JAUSUZ010000001">
    <property type="protein sequence ID" value="MDQ0370005.1"/>
    <property type="molecule type" value="Genomic_DNA"/>
</dbReference>
<dbReference type="Proteomes" id="UP001240236">
    <property type="component" value="Unassembled WGS sequence"/>
</dbReference>
<reference evidence="6 7" key="1">
    <citation type="submission" date="2023-07" db="EMBL/GenBank/DDBJ databases">
        <title>Sequencing the genomes of 1000 actinobacteria strains.</title>
        <authorList>
            <person name="Klenk H.-P."/>
        </authorList>
    </citation>
    <scope>NUCLEOTIDE SEQUENCE [LARGE SCALE GENOMIC DNA]</scope>
    <source>
        <strain evidence="6 7">DSM 44709</strain>
    </source>
</reference>
<feature type="domain" description="Putative zinc-finger" evidence="5">
    <location>
        <begin position="12"/>
        <end position="41"/>
    </location>
</feature>
<evidence type="ECO:0000313" key="7">
    <source>
        <dbReference type="Proteomes" id="UP001240236"/>
    </source>
</evidence>
<dbReference type="Gene3D" id="1.10.10.1320">
    <property type="entry name" value="Anti-sigma factor, zinc-finger domain"/>
    <property type="match status" value="1"/>
</dbReference>
<comment type="caution">
    <text evidence="6">The sequence shown here is derived from an EMBL/GenBank/DDBJ whole genome shotgun (WGS) entry which is preliminary data.</text>
</comment>
<keyword evidence="2" id="KW-0804">Transcription</keyword>